<dbReference type="RefSeq" id="WP_205723166.1">
    <property type="nucleotide sequence ID" value="NZ_CP070608.1"/>
</dbReference>
<reference evidence="2" key="1">
    <citation type="submission" date="2021-02" db="EMBL/GenBank/DDBJ databases">
        <title>Fulvivirga sp. S481 isolated from sea water.</title>
        <authorList>
            <person name="Bae S.S."/>
            <person name="Baek K."/>
        </authorList>
    </citation>
    <scope>NUCLEOTIDE SEQUENCE</scope>
    <source>
        <strain evidence="2">S481</strain>
    </source>
</reference>
<dbReference type="Proteomes" id="UP000662783">
    <property type="component" value="Chromosome"/>
</dbReference>
<proteinExistence type="predicted"/>
<evidence type="ECO:0000256" key="1">
    <source>
        <dbReference type="SAM" id="Phobius"/>
    </source>
</evidence>
<feature type="transmembrane region" description="Helical" evidence="1">
    <location>
        <begin position="59"/>
        <end position="80"/>
    </location>
</feature>
<feature type="transmembrane region" description="Helical" evidence="1">
    <location>
        <begin position="126"/>
        <end position="143"/>
    </location>
</feature>
<accession>A0A975A2L1</accession>
<keyword evidence="3" id="KW-1185">Reference proteome</keyword>
<dbReference type="AlphaFoldDB" id="A0A975A2L1"/>
<evidence type="ECO:0000313" key="2">
    <source>
        <dbReference type="EMBL" id="QSE98652.1"/>
    </source>
</evidence>
<name>A0A975A2L1_9BACT</name>
<sequence length="176" mass="19607">MFGKNLVNILGIGAIISCALCTYLIYELWPVPLEGETLAWASKTSIFGLGINLSDDQRVILLVILSGFLGSFVHVVSSFTNYVGDRKFEVTWLWWYILRPFIGMSLALIFYFVFRGGLFAGNTLASDLNIYGVLTLAALSGLFSDRATLKLEEIYESLFKPKDNRGGKLKDNQNTS</sequence>
<keyword evidence="1" id="KW-0472">Membrane</keyword>
<gene>
    <name evidence="2" type="ORF">JR347_06120</name>
</gene>
<feature type="transmembrane region" description="Helical" evidence="1">
    <location>
        <begin position="92"/>
        <end position="114"/>
    </location>
</feature>
<keyword evidence="1" id="KW-0812">Transmembrane</keyword>
<keyword evidence="1" id="KW-1133">Transmembrane helix</keyword>
<protein>
    <submittedName>
        <fullName evidence="2">Uncharacterized protein</fullName>
    </submittedName>
</protein>
<dbReference type="PROSITE" id="PS51257">
    <property type="entry name" value="PROKAR_LIPOPROTEIN"/>
    <property type="match status" value="1"/>
</dbReference>
<dbReference type="EMBL" id="CP070608">
    <property type="protein sequence ID" value="QSE98652.1"/>
    <property type="molecule type" value="Genomic_DNA"/>
</dbReference>
<feature type="transmembrane region" description="Helical" evidence="1">
    <location>
        <begin position="7"/>
        <end position="26"/>
    </location>
</feature>
<evidence type="ECO:0000313" key="3">
    <source>
        <dbReference type="Proteomes" id="UP000662783"/>
    </source>
</evidence>
<organism evidence="2 3">
    <name type="scientific">Fulvivirga lutea</name>
    <dbReference type="NCBI Taxonomy" id="2810512"/>
    <lineage>
        <taxon>Bacteria</taxon>
        <taxon>Pseudomonadati</taxon>
        <taxon>Bacteroidota</taxon>
        <taxon>Cytophagia</taxon>
        <taxon>Cytophagales</taxon>
        <taxon>Fulvivirgaceae</taxon>
        <taxon>Fulvivirga</taxon>
    </lineage>
</organism>
<dbReference type="KEGG" id="fuv:JR347_06120"/>